<proteinExistence type="predicted"/>
<comment type="caution">
    <text evidence="3">The sequence shown here is derived from an EMBL/GenBank/DDBJ whole genome shotgun (WGS) entry which is preliminary data.</text>
</comment>
<dbReference type="RefSeq" id="WP_009166307.1">
    <property type="nucleotide sequence ID" value="NZ_ALXG01000018.1"/>
</dbReference>
<dbReference type="Pfam" id="PF02645">
    <property type="entry name" value="DegV"/>
    <property type="match status" value="1"/>
</dbReference>
<comment type="function">
    <text evidence="1">May bind long-chain fatty acids, such as palmitate, and may play a role in lipid transport or fatty acid metabolism.</text>
</comment>
<dbReference type="Gene3D" id="3.30.1180.10">
    <property type="match status" value="1"/>
</dbReference>
<evidence type="ECO:0000256" key="1">
    <source>
        <dbReference type="ARBA" id="ARBA00003238"/>
    </source>
</evidence>
<keyword evidence="2" id="KW-0446">Lipid-binding</keyword>
<dbReference type="InterPro" id="IPR043168">
    <property type="entry name" value="DegV_C"/>
</dbReference>
<reference evidence="3 4" key="1">
    <citation type="submission" date="2012-08" db="EMBL/GenBank/DDBJ databases">
        <title>Genome sequencing of Lactobacillus florum 8D.</title>
        <authorList>
            <person name="Kim E.B."/>
            <person name="Marco M.L."/>
        </authorList>
    </citation>
    <scope>NUCLEOTIDE SEQUENCE [LARGE SCALE GENOMIC DNA]</scope>
    <source>
        <strain evidence="3 4">8D</strain>
    </source>
</reference>
<dbReference type="OrthoDB" id="9775494at2"/>
<dbReference type="PANTHER" id="PTHR33434">
    <property type="entry name" value="DEGV DOMAIN-CONTAINING PROTEIN DR_1986-RELATED"/>
    <property type="match status" value="1"/>
</dbReference>
<dbReference type="PANTHER" id="PTHR33434:SF2">
    <property type="entry name" value="FATTY ACID-BINDING PROTEIN TM_1468"/>
    <property type="match status" value="1"/>
</dbReference>
<evidence type="ECO:0000313" key="4">
    <source>
        <dbReference type="Proteomes" id="UP000019474"/>
    </source>
</evidence>
<gene>
    <name evidence="3" type="ORF">B808_459</name>
</gene>
<dbReference type="NCBIfam" id="TIGR00762">
    <property type="entry name" value="DegV"/>
    <property type="match status" value="1"/>
</dbReference>
<accession>W9EEQ9</accession>
<dbReference type="SUPFAM" id="SSF82549">
    <property type="entry name" value="DAK1/DegV-like"/>
    <property type="match status" value="1"/>
</dbReference>
<protein>
    <submittedName>
        <fullName evidence="3">DegV family protein</fullName>
    </submittedName>
</protein>
<dbReference type="PROSITE" id="PS51482">
    <property type="entry name" value="DEGV"/>
    <property type="match status" value="1"/>
</dbReference>
<dbReference type="InterPro" id="IPR003797">
    <property type="entry name" value="DegV"/>
</dbReference>
<dbReference type="InterPro" id="IPR050270">
    <property type="entry name" value="DegV_domain_contain"/>
</dbReference>
<organism evidence="3 4">
    <name type="scientific">Fructilactobacillus florum 8D</name>
    <dbReference type="NCBI Taxonomy" id="1221538"/>
    <lineage>
        <taxon>Bacteria</taxon>
        <taxon>Bacillati</taxon>
        <taxon>Bacillota</taxon>
        <taxon>Bacilli</taxon>
        <taxon>Lactobacillales</taxon>
        <taxon>Lactobacillaceae</taxon>
        <taxon>Fructilactobacillus</taxon>
    </lineage>
</organism>
<dbReference type="AlphaFoldDB" id="W9EEQ9"/>
<evidence type="ECO:0000313" key="3">
    <source>
        <dbReference type="EMBL" id="ETO40613.1"/>
    </source>
</evidence>
<evidence type="ECO:0000256" key="2">
    <source>
        <dbReference type="ARBA" id="ARBA00023121"/>
    </source>
</evidence>
<dbReference type="GO" id="GO:0008289">
    <property type="term" value="F:lipid binding"/>
    <property type="evidence" value="ECO:0007669"/>
    <property type="project" value="UniProtKB-KW"/>
</dbReference>
<sequence>MKTAIVTDSSAYLPMKEIKKHNIKVIPIQIIFSDESFEEGVNLTNKQFYEKLEASTTLPSTSQPPIGELINLYNRLAEEGYDNVISIHLAATISGLYQQVVQISNMVSDIRVIPFDSQITVALMGELVRYAATLAERNIDPDTIIAKLTNLRSTIDELFVVDDLKNLVKGGRLSNSSAFIGGLLNIKPLLTFDKTSDQIIAFDKVRTMKRANKRVLELFQAKIEHCDYPLKAFIMDANDPKANKEWVKNFKRIAPNQTVVQSYLGPTIGTHLGERAMALGWMQDIDQIHD</sequence>
<dbReference type="EMBL" id="ALXG01000018">
    <property type="protein sequence ID" value="ETO40613.1"/>
    <property type="molecule type" value="Genomic_DNA"/>
</dbReference>
<dbReference type="Gene3D" id="3.40.50.10170">
    <property type="match status" value="1"/>
</dbReference>
<name>W9EEQ9_9LACO</name>
<dbReference type="Proteomes" id="UP000019474">
    <property type="component" value="Unassembled WGS sequence"/>
</dbReference>
<keyword evidence="4" id="KW-1185">Reference proteome</keyword>
<dbReference type="PATRIC" id="fig|1221538.3.peg.463"/>